<protein>
    <submittedName>
        <fullName evidence="3">Uncharacterized protein</fullName>
    </submittedName>
</protein>
<evidence type="ECO:0000313" key="2">
    <source>
        <dbReference type="Proteomes" id="UP000887575"/>
    </source>
</evidence>
<keyword evidence="1" id="KW-1133">Transmembrane helix</keyword>
<keyword evidence="1" id="KW-0812">Transmembrane</keyword>
<proteinExistence type="predicted"/>
<organism evidence="2 3">
    <name type="scientific">Mesorhabditis belari</name>
    <dbReference type="NCBI Taxonomy" id="2138241"/>
    <lineage>
        <taxon>Eukaryota</taxon>
        <taxon>Metazoa</taxon>
        <taxon>Ecdysozoa</taxon>
        <taxon>Nematoda</taxon>
        <taxon>Chromadorea</taxon>
        <taxon>Rhabditida</taxon>
        <taxon>Rhabditina</taxon>
        <taxon>Rhabditomorpha</taxon>
        <taxon>Rhabditoidea</taxon>
        <taxon>Rhabditidae</taxon>
        <taxon>Mesorhabditinae</taxon>
        <taxon>Mesorhabditis</taxon>
    </lineage>
</organism>
<dbReference type="Proteomes" id="UP000887575">
    <property type="component" value="Unassembled WGS sequence"/>
</dbReference>
<dbReference type="WBParaSite" id="MBELARI_LOCUS423">
    <property type="protein sequence ID" value="MBELARI_LOCUS423"/>
    <property type="gene ID" value="MBELARI_LOCUS423"/>
</dbReference>
<keyword evidence="2" id="KW-1185">Reference proteome</keyword>
<dbReference type="AlphaFoldDB" id="A0AAF3FBF7"/>
<accession>A0AAF3FBF7</accession>
<reference evidence="3" key="1">
    <citation type="submission" date="2024-02" db="UniProtKB">
        <authorList>
            <consortium name="WormBaseParasite"/>
        </authorList>
    </citation>
    <scope>IDENTIFICATION</scope>
</reference>
<keyword evidence="1" id="KW-0472">Membrane</keyword>
<evidence type="ECO:0000313" key="3">
    <source>
        <dbReference type="WBParaSite" id="MBELARI_LOCUS423"/>
    </source>
</evidence>
<name>A0AAF3FBF7_9BILA</name>
<feature type="transmembrane region" description="Helical" evidence="1">
    <location>
        <begin position="30"/>
        <end position="55"/>
    </location>
</feature>
<evidence type="ECO:0000256" key="1">
    <source>
        <dbReference type="SAM" id="Phobius"/>
    </source>
</evidence>
<sequence length="207" mass="23215">MIRRSVSFGSDPTQPGLLEVSLDTFTRFQAVLGSGCSLVLFVAIFPNLFAIYYSAKNNDLFLSVRLVLTAENVQRFVYTIIQMANYLCTSFLATGCSNDGIAAFILNNGRNLLVVNAFCQAFVSFSRFMAVSFDGMLFRCVANSGIFHVYNGSFHSFKASKTESFQSYDGGETFNGSDELICLYMYLHAWTELFKHDLPEKESLFKK</sequence>